<reference evidence="1" key="2">
    <citation type="submission" date="2020-09" db="EMBL/GenBank/DDBJ databases">
        <authorList>
            <person name="Sun Q."/>
            <person name="Sedlacek I."/>
        </authorList>
    </citation>
    <scope>NUCLEOTIDE SEQUENCE</scope>
    <source>
        <strain evidence="1">CCM 7684</strain>
    </source>
</reference>
<reference evidence="1" key="1">
    <citation type="journal article" date="2014" name="Int. J. Syst. Evol. Microbiol.">
        <title>Complete genome sequence of Corynebacterium casei LMG S-19264T (=DSM 44701T), isolated from a smear-ripened cheese.</title>
        <authorList>
            <consortium name="US DOE Joint Genome Institute (JGI-PGF)"/>
            <person name="Walter F."/>
            <person name="Albersmeier A."/>
            <person name="Kalinowski J."/>
            <person name="Ruckert C."/>
        </authorList>
    </citation>
    <scope>NUCLEOTIDE SEQUENCE</scope>
    <source>
        <strain evidence="1">CCM 7684</strain>
    </source>
</reference>
<comment type="caution">
    <text evidence="1">The sequence shown here is derived from an EMBL/GenBank/DDBJ whole genome shotgun (WGS) entry which is preliminary data.</text>
</comment>
<evidence type="ECO:0000313" key="1">
    <source>
        <dbReference type="EMBL" id="GGE33633.1"/>
    </source>
</evidence>
<gene>
    <name evidence="1" type="ORF">GCM10007276_08690</name>
</gene>
<protein>
    <submittedName>
        <fullName evidence="1">Uncharacterized protein</fullName>
    </submittedName>
</protein>
<organism evidence="1 2">
    <name type="scientific">Agaricicola taiwanensis</name>
    <dbReference type="NCBI Taxonomy" id="591372"/>
    <lineage>
        <taxon>Bacteria</taxon>
        <taxon>Pseudomonadati</taxon>
        <taxon>Pseudomonadota</taxon>
        <taxon>Alphaproteobacteria</taxon>
        <taxon>Rhodobacterales</taxon>
        <taxon>Paracoccaceae</taxon>
        <taxon>Agaricicola</taxon>
    </lineage>
</organism>
<dbReference type="RefSeq" id="WP_188408453.1">
    <property type="nucleotide sequence ID" value="NZ_BMCP01000001.1"/>
</dbReference>
<sequence length="121" mass="13775">MGLDMYAYAIPETPAAPVDFDTDAHNELHYWRKHPNLHGWMEALYRQKGGKDDVFNCVNLQLTSEDLDRLEADIRGRNLPPTSGFFFGASDGTERADDLAFVKKARDALADGMTVFYTSWW</sequence>
<proteinExistence type="predicted"/>
<dbReference type="AlphaFoldDB" id="A0A8J2VP40"/>
<name>A0A8J2VP40_9RHOB</name>
<keyword evidence="2" id="KW-1185">Reference proteome</keyword>
<dbReference type="Proteomes" id="UP000602745">
    <property type="component" value="Unassembled WGS sequence"/>
</dbReference>
<dbReference type="EMBL" id="BMCP01000001">
    <property type="protein sequence ID" value="GGE33633.1"/>
    <property type="molecule type" value="Genomic_DNA"/>
</dbReference>
<accession>A0A8J2VP40</accession>
<evidence type="ECO:0000313" key="2">
    <source>
        <dbReference type="Proteomes" id="UP000602745"/>
    </source>
</evidence>